<dbReference type="PANTHER" id="PTHR30273">
    <property type="entry name" value="PERIPLASMIC SIGNAL SENSOR AND SIGMA FACTOR ACTIVATOR FECR-RELATED"/>
    <property type="match status" value="1"/>
</dbReference>
<dbReference type="PIRSF" id="PIRSF018266">
    <property type="entry name" value="FecR"/>
    <property type="match status" value="1"/>
</dbReference>
<dbReference type="Pfam" id="PF16344">
    <property type="entry name" value="FecR_C"/>
    <property type="match status" value="1"/>
</dbReference>
<feature type="domain" description="FecR protein" evidence="2">
    <location>
        <begin position="125"/>
        <end position="219"/>
    </location>
</feature>
<dbReference type="PANTHER" id="PTHR30273:SF2">
    <property type="entry name" value="PROTEIN FECR"/>
    <property type="match status" value="1"/>
</dbReference>
<evidence type="ECO:0000313" key="4">
    <source>
        <dbReference type="EMBL" id="BEG97835.1"/>
    </source>
</evidence>
<dbReference type="Gene3D" id="3.55.50.30">
    <property type="match status" value="1"/>
</dbReference>
<dbReference type="Pfam" id="PF04773">
    <property type="entry name" value="FecR"/>
    <property type="match status" value="1"/>
</dbReference>
<keyword evidence="1" id="KW-0472">Membrane</keyword>
<dbReference type="EMBL" id="AP028055">
    <property type="protein sequence ID" value="BEG97835.1"/>
    <property type="molecule type" value="Genomic_DNA"/>
</dbReference>
<dbReference type="InterPro" id="IPR006860">
    <property type="entry name" value="FecR"/>
</dbReference>
<feature type="transmembrane region" description="Helical" evidence="1">
    <location>
        <begin position="90"/>
        <end position="108"/>
    </location>
</feature>
<sequence length="344" mass="38497">MAIKRIKHLIVNLLRGSSSVAERAEMAKWMSSEEAERDSKEAWESASEEIDSSLKNKIWDDIRLKINDAHSRPTSTRHIGRHRIYSITKVAAFIAVILCSTFAARYLYDNILGYDANAADNRYTFEVESGQKGSIQLADGTVVYLNAASKISYAGNYNSKNRVVKLDGEAYFKVAKNPDKKFIVTCNGVDIEALGTEFNVKAYSTDSLITTTLAKGKVKVSNKEHSVTLLPLGVATYNMKQQTIIKSTIDNIAIADFWRSGQLVFESVPLSSIAQTIERMYNVKVYIKDVKLKNMKFTGTIRNNSLNNVLEVISQSYPIMYTTNDSVITISAQKNNININKTKM</sequence>
<dbReference type="Proteomes" id="UP001496674">
    <property type="component" value="Chromosome"/>
</dbReference>
<protein>
    <submittedName>
        <fullName evidence="4">Iron dicitrate transporter FecR</fullName>
    </submittedName>
</protein>
<name>A0ABM8I8K7_9BACE</name>
<evidence type="ECO:0000259" key="3">
    <source>
        <dbReference type="Pfam" id="PF16344"/>
    </source>
</evidence>
<accession>A0ABM8I8K7</accession>
<dbReference type="InterPro" id="IPR012373">
    <property type="entry name" value="Ferrdict_sens_TM"/>
</dbReference>
<dbReference type="InterPro" id="IPR032508">
    <property type="entry name" value="FecR_C"/>
</dbReference>
<organism evidence="4 5">
    <name type="scientific">Bacteroides sedimenti</name>
    <dbReference type="NCBI Taxonomy" id="2136147"/>
    <lineage>
        <taxon>Bacteria</taxon>
        <taxon>Pseudomonadati</taxon>
        <taxon>Bacteroidota</taxon>
        <taxon>Bacteroidia</taxon>
        <taxon>Bacteroidales</taxon>
        <taxon>Bacteroidaceae</taxon>
        <taxon>Bacteroides</taxon>
    </lineage>
</organism>
<proteinExistence type="predicted"/>
<keyword evidence="5" id="KW-1185">Reference proteome</keyword>
<dbReference type="Gene3D" id="2.60.120.1440">
    <property type="match status" value="1"/>
</dbReference>
<evidence type="ECO:0000256" key="1">
    <source>
        <dbReference type="SAM" id="Phobius"/>
    </source>
</evidence>
<keyword evidence="1" id="KW-1133">Transmembrane helix</keyword>
<feature type="domain" description="Protein FecR C-terminal" evidence="3">
    <location>
        <begin position="263"/>
        <end position="330"/>
    </location>
</feature>
<keyword evidence="1" id="KW-0812">Transmembrane</keyword>
<evidence type="ECO:0000259" key="2">
    <source>
        <dbReference type="Pfam" id="PF04773"/>
    </source>
</evidence>
<gene>
    <name evidence="4" type="ORF">BSYN_01000</name>
</gene>
<dbReference type="RefSeq" id="WP_353332248.1">
    <property type="nucleotide sequence ID" value="NZ_AP028055.1"/>
</dbReference>
<reference evidence="4 5" key="1">
    <citation type="submission" date="2023-04" db="EMBL/GenBank/DDBJ databases">
        <title>Draft genome sequence of acteroides sedimenti strain YN3PY1.</title>
        <authorList>
            <person name="Yoshida N."/>
        </authorList>
    </citation>
    <scope>NUCLEOTIDE SEQUENCE [LARGE SCALE GENOMIC DNA]</scope>
    <source>
        <strain evidence="4 5">YN3PY1</strain>
    </source>
</reference>
<evidence type="ECO:0000313" key="5">
    <source>
        <dbReference type="Proteomes" id="UP001496674"/>
    </source>
</evidence>